<keyword evidence="3" id="KW-0805">Transcription regulation</keyword>
<keyword evidence="6" id="KW-0812">Transmembrane</keyword>
<dbReference type="Proteomes" id="UP001586593">
    <property type="component" value="Unassembled WGS sequence"/>
</dbReference>
<evidence type="ECO:0000256" key="6">
    <source>
        <dbReference type="SAM" id="Phobius"/>
    </source>
</evidence>
<evidence type="ECO:0000313" key="8">
    <source>
        <dbReference type="Proteomes" id="UP001586593"/>
    </source>
</evidence>
<protein>
    <recommendedName>
        <fullName evidence="9">C6 finger domain protein</fullName>
    </recommendedName>
</protein>
<evidence type="ECO:0000256" key="5">
    <source>
        <dbReference type="ARBA" id="ARBA00023242"/>
    </source>
</evidence>
<evidence type="ECO:0000256" key="3">
    <source>
        <dbReference type="ARBA" id="ARBA00023015"/>
    </source>
</evidence>
<sequence>MARDGDETWPPIIHPLQATHVVQSVALANCYTLVRMWVHRSPGSEAFVADALRREMERLVKDDPEDDLGALAAFQAYFLYCVLLYFVPLEGFARANDGTMITLHEMAFRTARKGLVCAAEEAGGSQPAWESWIVAATKRRAIFSLSLFDIVYNAERQAPTFVSDELRDAFVPEGRAVWQATTRAKWQREYARYWSLWEGDGRGAVRICELWTPPETGARERRDRIDRWVEVADEFGMMLFALCVHIHGY</sequence>
<evidence type="ECO:0000256" key="2">
    <source>
        <dbReference type="ARBA" id="ARBA00022833"/>
    </source>
</evidence>
<keyword evidence="4" id="KW-0804">Transcription</keyword>
<keyword evidence="6" id="KW-1133">Transmembrane helix</keyword>
<keyword evidence="2" id="KW-0862">Zinc</keyword>
<organism evidence="7 8">
    <name type="scientific">Phialemonium thermophilum</name>
    <dbReference type="NCBI Taxonomy" id="223376"/>
    <lineage>
        <taxon>Eukaryota</taxon>
        <taxon>Fungi</taxon>
        <taxon>Dikarya</taxon>
        <taxon>Ascomycota</taxon>
        <taxon>Pezizomycotina</taxon>
        <taxon>Sordariomycetes</taxon>
        <taxon>Sordariomycetidae</taxon>
        <taxon>Cephalothecales</taxon>
        <taxon>Cephalothecaceae</taxon>
        <taxon>Phialemonium</taxon>
    </lineage>
</organism>
<feature type="transmembrane region" description="Helical" evidence="6">
    <location>
        <begin position="68"/>
        <end position="87"/>
    </location>
</feature>
<dbReference type="PANTHER" id="PTHR47660:SF3">
    <property type="entry name" value="FINGER DOMAIN PROTEIN, PUTATIVE (AFU_ORTHOLOGUE AFUA_4G03310)-RELATED"/>
    <property type="match status" value="1"/>
</dbReference>
<gene>
    <name evidence="7" type="ORF">VTK73DRAFT_4934</name>
</gene>
<evidence type="ECO:0000256" key="4">
    <source>
        <dbReference type="ARBA" id="ARBA00023163"/>
    </source>
</evidence>
<accession>A0ABR3V595</accession>
<comment type="caution">
    <text evidence="7">The sequence shown here is derived from an EMBL/GenBank/DDBJ whole genome shotgun (WGS) entry which is preliminary data.</text>
</comment>
<reference evidence="7 8" key="1">
    <citation type="journal article" date="2024" name="Commun. Biol.">
        <title>Comparative genomic analysis of thermophilic fungi reveals convergent evolutionary adaptations and gene losses.</title>
        <authorList>
            <person name="Steindorff A.S."/>
            <person name="Aguilar-Pontes M.V."/>
            <person name="Robinson A.J."/>
            <person name="Andreopoulos B."/>
            <person name="LaButti K."/>
            <person name="Kuo A."/>
            <person name="Mondo S."/>
            <person name="Riley R."/>
            <person name="Otillar R."/>
            <person name="Haridas S."/>
            <person name="Lipzen A."/>
            <person name="Grimwood J."/>
            <person name="Schmutz J."/>
            <person name="Clum A."/>
            <person name="Reid I.D."/>
            <person name="Moisan M.C."/>
            <person name="Butler G."/>
            <person name="Nguyen T.T.M."/>
            <person name="Dewar K."/>
            <person name="Conant G."/>
            <person name="Drula E."/>
            <person name="Henrissat B."/>
            <person name="Hansel C."/>
            <person name="Singer S."/>
            <person name="Hutchinson M.I."/>
            <person name="de Vries R.P."/>
            <person name="Natvig D.O."/>
            <person name="Powell A.J."/>
            <person name="Tsang A."/>
            <person name="Grigoriev I.V."/>
        </authorList>
    </citation>
    <scope>NUCLEOTIDE SEQUENCE [LARGE SCALE GENOMIC DNA]</scope>
    <source>
        <strain evidence="7 8">ATCC 24622</strain>
    </source>
</reference>
<keyword evidence="5" id="KW-0539">Nucleus</keyword>
<dbReference type="PANTHER" id="PTHR47660">
    <property type="entry name" value="TRANSCRIPTION FACTOR WITH C2H2 AND ZN(2)-CYS(6) DNA BINDING DOMAIN (EUROFUNG)-RELATED-RELATED"/>
    <property type="match status" value="1"/>
</dbReference>
<evidence type="ECO:0000313" key="7">
    <source>
        <dbReference type="EMBL" id="KAL1836747.1"/>
    </source>
</evidence>
<evidence type="ECO:0008006" key="9">
    <source>
        <dbReference type="Google" id="ProtNLM"/>
    </source>
</evidence>
<keyword evidence="6" id="KW-0472">Membrane</keyword>
<dbReference type="EMBL" id="JAZHXJ010002778">
    <property type="protein sequence ID" value="KAL1836747.1"/>
    <property type="molecule type" value="Genomic_DNA"/>
</dbReference>
<keyword evidence="1" id="KW-0479">Metal-binding</keyword>
<keyword evidence="8" id="KW-1185">Reference proteome</keyword>
<proteinExistence type="predicted"/>
<evidence type="ECO:0000256" key="1">
    <source>
        <dbReference type="ARBA" id="ARBA00022723"/>
    </source>
</evidence>
<name>A0ABR3V595_9PEZI</name>